<proteinExistence type="predicted"/>
<dbReference type="EMBL" id="CP121196">
    <property type="protein sequence ID" value="XBH16142.1"/>
    <property type="molecule type" value="Genomic_DNA"/>
</dbReference>
<name>A0AAU7DG61_9BACT</name>
<reference evidence="1" key="1">
    <citation type="submission" date="2023-03" db="EMBL/GenBank/DDBJ databases">
        <title>Edaphobacter sp.</title>
        <authorList>
            <person name="Huber K.J."/>
            <person name="Papendorf J."/>
            <person name="Pilke C."/>
            <person name="Bunk B."/>
            <person name="Sproeer C."/>
            <person name="Pester M."/>
        </authorList>
    </citation>
    <scope>NUCLEOTIDE SEQUENCE</scope>
    <source>
        <strain evidence="1">DSM 110680</strain>
    </source>
</reference>
<gene>
    <name evidence="1" type="ORF">P8935_16385</name>
</gene>
<evidence type="ECO:0000313" key="1">
    <source>
        <dbReference type="EMBL" id="XBH16142.1"/>
    </source>
</evidence>
<evidence type="ECO:0008006" key="2">
    <source>
        <dbReference type="Google" id="ProtNLM"/>
    </source>
</evidence>
<protein>
    <recommendedName>
        <fullName evidence="2">Zinc-ribbon domain-containing protein</fullName>
    </recommendedName>
</protein>
<dbReference type="AlphaFoldDB" id="A0AAU7DG61"/>
<dbReference type="RefSeq" id="WP_348261369.1">
    <property type="nucleotide sequence ID" value="NZ_CP121196.1"/>
</dbReference>
<accession>A0AAU7DG61</accession>
<sequence length="164" mass="18390">MVIVKKGDCEHCGRFYRYSLWHSGFGDNSYAYCDDCGMLASINYENPAVVGFPPLTTQYAEIEESWEPLLRPCSCGGRFRKGASPRCPFCNEPLSAKHAAGHIQAQAQGAGKGWRWQQNWSGVYCMAIDNPQNPGTPLQIVDPVIAPELVKTKRRWSLLFNFGR</sequence>
<organism evidence="1">
    <name type="scientific">Telmatobacter sp. DSM 110680</name>
    <dbReference type="NCBI Taxonomy" id="3036704"/>
    <lineage>
        <taxon>Bacteria</taxon>
        <taxon>Pseudomonadati</taxon>
        <taxon>Acidobacteriota</taxon>
        <taxon>Terriglobia</taxon>
        <taxon>Terriglobales</taxon>
        <taxon>Acidobacteriaceae</taxon>
        <taxon>Telmatobacter</taxon>
    </lineage>
</organism>